<name>A0ABR2L992_9EUKA</name>
<evidence type="ECO:0000256" key="1">
    <source>
        <dbReference type="SAM" id="Phobius"/>
    </source>
</evidence>
<keyword evidence="1" id="KW-0472">Membrane</keyword>
<sequence length="120" mass="13717">MNFDQISPQLQSFLRSSLKKVQDKASLSPINIKNILNSPIDLNSENEVSFDQPYTMIQKASLNSKSFIIRASILVVFFAILDILFLCLYFCKNRQQFSISDSSHQGKFDSVMYADLNSEH</sequence>
<organism evidence="2 3">
    <name type="scientific">Tritrichomonas musculus</name>
    <dbReference type="NCBI Taxonomy" id="1915356"/>
    <lineage>
        <taxon>Eukaryota</taxon>
        <taxon>Metamonada</taxon>
        <taxon>Parabasalia</taxon>
        <taxon>Tritrichomonadida</taxon>
        <taxon>Tritrichomonadidae</taxon>
        <taxon>Tritrichomonas</taxon>
    </lineage>
</organism>
<evidence type="ECO:0000313" key="2">
    <source>
        <dbReference type="EMBL" id="KAK8899924.1"/>
    </source>
</evidence>
<reference evidence="2 3" key="1">
    <citation type="submission" date="2024-04" db="EMBL/GenBank/DDBJ databases">
        <title>Tritrichomonas musculus Genome.</title>
        <authorList>
            <person name="Alves-Ferreira E."/>
            <person name="Grigg M."/>
            <person name="Lorenzi H."/>
            <person name="Galac M."/>
        </authorList>
    </citation>
    <scope>NUCLEOTIDE SEQUENCE [LARGE SCALE GENOMIC DNA]</scope>
    <source>
        <strain evidence="2 3">EAF2021</strain>
    </source>
</reference>
<keyword evidence="3" id="KW-1185">Reference proteome</keyword>
<accession>A0ABR2L992</accession>
<protein>
    <submittedName>
        <fullName evidence="2">Uncharacterized protein</fullName>
    </submittedName>
</protein>
<keyword evidence="1" id="KW-0812">Transmembrane</keyword>
<dbReference type="EMBL" id="JAPFFF010000001">
    <property type="protein sequence ID" value="KAK8899924.1"/>
    <property type="molecule type" value="Genomic_DNA"/>
</dbReference>
<keyword evidence="1" id="KW-1133">Transmembrane helix</keyword>
<gene>
    <name evidence="2" type="ORF">M9Y10_002247</name>
</gene>
<comment type="caution">
    <text evidence="2">The sequence shown here is derived from an EMBL/GenBank/DDBJ whole genome shotgun (WGS) entry which is preliminary data.</text>
</comment>
<evidence type="ECO:0000313" key="3">
    <source>
        <dbReference type="Proteomes" id="UP001470230"/>
    </source>
</evidence>
<feature type="transmembrane region" description="Helical" evidence="1">
    <location>
        <begin position="67"/>
        <end position="91"/>
    </location>
</feature>
<dbReference type="Proteomes" id="UP001470230">
    <property type="component" value="Unassembled WGS sequence"/>
</dbReference>
<proteinExistence type="predicted"/>